<gene>
    <name evidence="2" type="ORF">TNIN_321121</name>
</gene>
<accession>A0A8X6XYR0</accession>
<feature type="region of interest" description="Disordered" evidence="1">
    <location>
        <begin position="27"/>
        <end position="50"/>
    </location>
</feature>
<evidence type="ECO:0000313" key="3">
    <source>
        <dbReference type="Proteomes" id="UP000886998"/>
    </source>
</evidence>
<reference evidence="2" key="1">
    <citation type="submission" date="2020-08" db="EMBL/GenBank/DDBJ databases">
        <title>Multicomponent nature underlies the extraordinary mechanical properties of spider dragline silk.</title>
        <authorList>
            <person name="Kono N."/>
            <person name="Nakamura H."/>
            <person name="Mori M."/>
            <person name="Yoshida Y."/>
            <person name="Ohtoshi R."/>
            <person name="Malay A.D."/>
            <person name="Moran D.A.P."/>
            <person name="Tomita M."/>
            <person name="Numata K."/>
            <person name="Arakawa K."/>
        </authorList>
    </citation>
    <scope>NUCLEOTIDE SEQUENCE</scope>
</reference>
<dbReference type="AlphaFoldDB" id="A0A8X6XYR0"/>
<comment type="caution">
    <text evidence="2">The sequence shown here is derived from an EMBL/GenBank/DDBJ whole genome shotgun (WGS) entry which is preliminary data.</text>
</comment>
<keyword evidence="3" id="KW-1185">Reference proteome</keyword>
<name>A0A8X6XYR0_9ARAC</name>
<organism evidence="2 3">
    <name type="scientific">Trichonephila inaurata madagascariensis</name>
    <dbReference type="NCBI Taxonomy" id="2747483"/>
    <lineage>
        <taxon>Eukaryota</taxon>
        <taxon>Metazoa</taxon>
        <taxon>Ecdysozoa</taxon>
        <taxon>Arthropoda</taxon>
        <taxon>Chelicerata</taxon>
        <taxon>Arachnida</taxon>
        <taxon>Araneae</taxon>
        <taxon>Araneomorphae</taxon>
        <taxon>Entelegynae</taxon>
        <taxon>Araneoidea</taxon>
        <taxon>Nephilidae</taxon>
        <taxon>Trichonephila</taxon>
        <taxon>Trichonephila inaurata</taxon>
    </lineage>
</organism>
<proteinExistence type="predicted"/>
<dbReference type="Proteomes" id="UP000886998">
    <property type="component" value="Unassembled WGS sequence"/>
</dbReference>
<evidence type="ECO:0000256" key="1">
    <source>
        <dbReference type="SAM" id="MobiDB-lite"/>
    </source>
</evidence>
<protein>
    <submittedName>
        <fullName evidence="2">Uncharacterized protein</fullName>
    </submittedName>
</protein>
<dbReference type="EMBL" id="BMAV01014430">
    <property type="protein sequence ID" value="GFY62816.1"/>
    <property type="molecule type" value="Genomic_DNA"/>
</dbReference>
<sequence>MFMGSQRCSADGAGGVNVQMLRKAPPFETRGHTAFSGPKDGSEADGGGIGPFLPVAPIQHDLGHSSRGRVWGPCSSPCAPKSVWGLGHNPQVSIKAPPFPCWPLFQVFVKHVPRV</sequence>
<evidence type="ECO:0000313" key="2">
    <source>
        <dbReference type="EMBL" id="GFY62816.1"/>
    </source>
</evidence>